<name>A0AA88LH10_CHASR</name>
<gene>
    <name evidence="2" type="ORF">Q5P01_025076</name>
</gene>
<proteinExistence type="predicted"/>
<protein>
    <submittedName>
        <fullName evidence="2">Uncharacterized protein</fullName>
    </submittedName>
</protein>
<reference evidence="2" key="1">
    <citation type="submission" date="2023-07" db="EMBL/GenBank/DDBJ databases">
        <title>Chromosome-level Genome Assembly of Striped Snakehead (Channa striata).</title>
        <authorList>
            <person name="Liu H."/>
        </authorList>
    </citation>
    <scope>NUCLEOTIDE SEQUENCE</scope>
    <source>
        <strain evidence="2">Gz</strain>
        <tissue evidence="2">Muscle</tissue>
    </source>
</reference>
<evidence type="ECO:0000313" key="2">
    <source>
        <dbReference type="EMBL" id="KAK2816885.1"/>
    </source>
</evidence>
<feature type="region of interest" description="Disordered" evidence="1">
    <location>
        <begin position="16"/>
        <end position="40"/>
    </location>
</feature>
<feature type="region of interest" description="Disordered" evidence="1">
    <location>
        <begin position="75"/>
        <end position="124"/>
    </location>
</feature>
<feature type="compositionally biased region" description="Basic and acidic residues" evidence="1">
    <location>
        <begin position="113"/>
        <end position="124"/>
    </location>
</feature>
<evidence type="ECO:0000256" key="1">
    <source>
        <dbReference type="SAM" id="MobiDB-lite"/>
    </source>
</evidence>
<dbReference type="AlphaFoldDB" id="A0AA88LH10"/>
<sequence length="124" mass="13364">MFAIVLGSNWLPSTSSSMTAQHINIGGGGGEEEEEAGGGKSGVSLLLLQAKAYTEQQQAEKAVLYCFRPAGKLGNQTARKATAQADRQRETGEERGVTATAARLTGRRKGKKIERDGRHPWKQH</sequence>
<comment type="caution">
    <text evidence="2">The sequence shown here is derived from an EMBL/GenBank/DDBJ whole genome shotgun (WGS) entry which is preliminary data.</text>
</comment>
<feature type="compositionally biased region" description="Basic and acidic residues" evidence="1">
    <location>
        <begin position="86"/>
        <end position="96"/>
    </location>
</feature>
<accession>A0AA88LH10</accession>
<dbReference type="Proteomes" id="UP001187415">
    <property type="component" value="Unassembled WGS sequence"/>
</dbReference>
<keyword evidence="3" id="KW-1185">Reference proteome</keyword>
<organism evidence="2 3">
    <name type="scientific">Channa striata</name>
    <name type="common">Snakehead murrel</name>
    <name type="synonym">Ophicephalus striatus</name>
    <dbReference type="NCBI Taxonomy" id="64152"/>
    <lineage>
        <taxon>Eukaryota</taxon>
        <taxon>Metazoa</taxon>
        <taxon>Chordata</taxon>
        <taxon>Craniata</taxon>
        <taxon>Vertebrata</taxon>
        <taxon>Euteleostomi</taxon>
        <taxon>Actinopterygii</taxon>
        <taxon>Neopterygii</taxon>
        <taxon>Teleostei</taxon>
        <taxon>Neoteleostei</taxon>
        <taxon>Acanthomorphata</taxon>
        <taxon>Anabantaria</taxon>
        <taxon>Anabantiformes</taxon>
        <taxon>Channoidei</taxon>
        <taxon>Channidae</taxon>
        <taxon>Channa</taxon>
    </lineage>
</organism>
<evidence type="ECO:0000313" key="3">
    <source>
        <dbReference type="Proteomes" id="UP001187415"/>
    </source>
</evidence>
<dbReference type="EMBL" id="JAUPFM010000021">
    <property type="protein sequence ID" value="KAK2816885.1"/>
    <property type="molecule type" value="Genomic_DNA"/>
</dbReference>